<dbReference type="InterPro" id="IPR029061">
    <property type="entry name" value="THDP-binding"/>
</dbReference>
<evidence type="ECO:0000256" key="6">
    <source>
        <dbReference type="ARBA" id="ARBA00022630"/>
    </source>
</evidence>
<dbReference type="AlphaFoldDB" id="A0A1W9ZHK1"/>
<organism evidence="15 16">
    <name type="scientific">Mycobacterium angelicum</name>
    <dbReference type="NCBI Taxonomy" id="470074"/>
    <lineage>
        <taxon>Bacteria</taxon>
        <taxon>Bacillati</taxon>
        <taxon>Actinomycetota</taxon>
        <taxon>Actinomycetes</taxon>
        <taxon>Mycobacteriales</taxon>
        <taxon>Mycobacteriaceae</taxon>
        <taxon>Mycobacterium</taxon>
    </lineage>
</organism>
<dbReference type="GO" id="GO:0005948">
    <property type="term" value="C:acetolactate synthase complex"/>
    <property type="evidence" value="ECO:0007669"/>
    <property type="project" value="TreeGrafter"/>
</dbReference>
<evidence type="ECO:0000256" key="9">
    <source>
        <dbReference type="ARBA" id="ARBA00023304"/>
    </source>
</evidence>
<evidence type="ECO:0000256" key="1">
    <source>
        <dbReference type="ARBA" id="ARBA00004974"/>
    </source>
</evidence>
<dbReference type="InterPro" id="IPR012000">
    <property type="entry name" value="Thiamin_PyroP_enz_cen_dom"/>
</dbReference>
<keyword evidence="9" id="KW-0100">Branched-chain amino acid biosynthesis</keyword>
<dbReference type="UniPathway" id="UPA00049">
    <property type="reaction ID" value="UER00059"/>
</dbReference>
<evidence type="ECO:0000259" key="12">
    <source>
        <dbReference type="Pfam" id="PF00205"/>
    </source>
</evidence>
<dbReference type="GO" id="GO:0050660">
    <property type="term" value="F:flavin adenine dinucleotide binding"/>
    <property type="evidence" value="ECO:0007669"/>
    <property type="project" value="TreeGrafter"/>
</dbReference>
<dbReference type="SUPFAM" id="SSF52518">
    <property type="entry name" value="Thiamin diphosphate-binding fold (THDP-binding)"/>
    <property type="match status" value="2"/>
</dbReference>
<dbReference type="GO" id="GO:0009097">
    <property type="term" value="P:isoleucine biosynthetic process"/>
    <property type="evidence" value="ECO:0007669"/>
    <property type="project" value="UniProtKB-UniPathway"/>
</dbReference>
<keyword evidence="5" id="KW-0028">Amino-acid biosynthesis</keyword>
<dbReference type="Pfam" id="PF02775">
    <property type="entry name" value="TPP_enzyme_C"/>
    <property type="match status" value="1"/>
</dbReference>
<dbReference type="PANTHER" id="PTHR18968">
    <property type="entry name" value="THIAMINE PYROPHOSPHATE ENZYMES"/>
    <property type="match status" value="1"/>
</dbReference>
<keyword evidence="8 11" id="KW-0786">Thiamine pyrophosphate</keyword>
<feature type="domain" description="Thiamine pyrophosphate enzyme TPP-binding" evidence="13">
    <location>
        <begin position="414"/>
        <end position="552"/>
    </location>
</feature>
<evidence type="ECO:0000256" key="3">
    <source>
        <dbReference type="ARBA" id="ARBA00007812"/>
    </source>
</evidence>
<comment type="pathway">
    <text evidence="1">Amino-acid biosynthesis; L-isoleucine biosynthesis; L-isoleucine from 2-oxobutanoate: step 1/4.</text>
</comment>
<evidence type="ECO:0000256" key="5">
    <source>
        <dbReference type="ARBA" id="ARBA00022605"/>
    </source>
</evidence>
<dbReference type="Gene3D" id="3.40.50.970">
    <property type="match status" value="2"/>
</dbReference>
<feature type="domain" description="Thiamine pyrophosphate enzyme central" evidence="12">
    <location>
        <begin position="200"/>
        <end position="337"/>
    </location>
</feature>
<dbReference type="GO" id="GO:0003984">
    <property type="term" value="F:acetolactate synthase activity"/>
    <property type="evidence" value="ECO:0007669"/>
    <property type="project" value="UniProtKB-EC"/>
</dbReference>
<dbReference type="GO" id="GO:0000287">
    <property type="term" value="F:magnesium ion binding"/>
    <property type="evidence" value="ECO:0007669"/>
    <property type="project" value="InterPro"/>
</dbReference>
<evidence type="ECO:0000256" key="10">
    <source>
        <dbReference type="ARBA" id="ARBA00048670"/>
    </source>
</evidence>
<protein>
    <recommendedName>
        <fullName evidence="4">acetolactate synthase</fullName>
        <ecNumber evidence="4">2.2.1.6</ecNumber>
    </recommendedName>
</protein>
<evidence type="ECO:0000256" key="4">
    <source>
        <dbReference type="ARBA" id="ARBA00013145"/>
    </source>
</evidence>
<gene>
    <name evidence="15" type="ORF">BST12_21930</name>
</gene>
<evidence type="ECO:0000256" key="8">
    <source>
        <dbReference type="ARBA" id="ARBA00023052"/>
    </source>
</evidence>
<accession>A0A1W9ZHK1</accession>
<dbReference type="Pfam" id="PF02776">
    <property type="entry name" value="TPP_enzyme_N"/>
    <property type="match status" value="1"/>
</dbReference>
<evidence type="ECO:0000259" key="14">
    <source>
        <dbReference type="Pfam" id="PF02776"/>
    </source>
</evidence>
<keyword evidence="6" id="KW-0285">Flavoprotein</keyword>
<dbReference type="PANTHER" id="PTHR18968:SF142">
    <property type="entry name" value="ACETOLACTATE SYNTHASE"/>
    <property type="match status" value="1"/>
</dbReference>
<dbReference type="InterPro" id="IPR045229">
    <property type="entry name" value="TPP_enz"/>
</dbReference>
<evidence type="ECO:0000313" key="16">
    <source>
        <dbReference type="Proteomes" id="UP000192284"/>
    </source>
</evidence>
<dbReference type="Gene3D" id="3.40.50.1220">
    <property type="entry name" value="TPP-binding domain"/>
    <property type="match status" value="1"/>
</dbReference>
<dbReference type="FunFam" id="3.40.50.970:FF:000007">
    <property type="entry name" value="Acetolactate synthase"/>
    <property type="match status" value="1"/>
</dbReference>
<proteinExistence type="inferred from homology"/>
<dbReference type="InterPro" id="IPR012001">
    <property type="entry name" value="Thiamin_PyroP_enz_TPP-bd_dom"/>
</dbReference>
<comment type="pathway">
    <text evidence="2">Amino-acid biosynthesis; L-valine biosynthesis; L-valine from pyruvate: step 1/4.</text>
</comment>
<dbReference type="SUPFAM" id="SSF52467">
    <property type="entry name" value="DHS-like NAD/FAD-binding domain"/>
    <property type="match status" value="1"/>
</dbReference>
<dbReference type="UniPathway" id="UPA00047">
    <property type="reaction ID" value="UER00055"/>
</dbReference>
<comment type="catalytic activity">
    <reaction evidence="10">
        <text>2 pyruvate + H(+) = (2S)-2-acetolactate + CO2</text>
        <dbReference type="Rhea" id="RHEA:25249"/>
        <dbReference type="ChEBI" id="CHEBI:15361"/>
        <dbReference type="ChEBI" id="CHEBI:15378"/>
        <dbReference type="ChEBI" id="CHEBI:16526"/>
        <dbReference type="ChEBI" id="CHEBI:58476"/>
        <dbReference type="EC" id="2.2.1.6"/>
    </reaction>
</comment>
<dbReference type="InterPro" id="IPR011766">
    <property type="entry name" value="TPP_enzyme_TPP-bd"/>
</dbReference>
<dbReference type="EMBL" id="MVHE01000050">
    <property type="protein sequence ID" value="ORA15462.1"/>
    <property type="molecule type" value="Genomic_DNA"/>
</dbReference>
<dbReference type="OrthoDB" id="3194735at2"/>
<dbReference type="CDD" id="cd07035">
    <property type="entry name" value="TPP_PYR_POX_like"/>
    <property type="match status" value="1"/>
</dbReference>
<feature type="domain" description="Thiamine pyrophosphate enzyme N-terminal TPP-binding" evidence="14">
    <location>
        <begin position="5"/>
        <end position="128"/>
    </location>
</feature>
<comment type="caution">
    <text evidence="15">The sequence shown here is derived from an EMBL/GenBank/DDBJ whole genome shotgun (WGS) entry which is preliminary data.</text>
</comment>
<dbReference type="Pfam" id="PF00205">
    <property type="entry name" value="TPP_enzyme_M"/>
    <property type="match status" value="1"/>
</dbReference>
<comment type="similarity">
    <text evidence="3 11">Belongs to the TPP enzyme family.</text>
</comment>
<dbReference type="GO" id="GO:0009099">
    <property type="term" value="P:L-valine biosynthetic process"/>
    <property type="evidence" value="ECO:0007669"/>
    <property type="project" value="UniProtKB-UniPathway"/>
</dbReference>
<evidence type="ECO:0000256" key="2">
    <source>
        <dbReference type="ARBA" id="ARBA00005025"/>
    </source>
</evidence>
<dbReference type="InterPro" id="IPR029035">
    <property type="entry name" value="DHS-like_NAD/FAD-binding_dom"/>
</dbReference>
<evidence type="ECO:0000256" key="11">
    <source>
        <dbReference type="RuleBase" id="RU362132"/>
    </source>
</evidence>
<dbReference type="Proteomes" id="UP000192284">
    <property type="component" value="Unassembled WGS sequence"/>
</dbReference>
<sequence>MSKTMRLADYVFARLREEGVDAVFLVPGGGAMYLVDALGQNQDIRYVPTHHEQAASIAAEAYSRINGHLGCALVTTGPGATNAITGVTGAWIESVPLLVLSGQVKRADLMGDSGVRQKGPQEVDIVSMVQPITKYAVTVLDPSEIRYHFEKAVHLATTGRRGPVWLDIPLDVQAAQIDASTLNGYVPETISDPNLGADAAAVIDLLNAAERPIILAGHGIRLAEAADDFRELYEALGIPVATTWNAADLIPSGHRLSVGKPGTVAQRPPNFAIQNSDLILAIGARLDNVVTAYNPAKFGRHAPKVIVDVDPAELGKFPAEMNIARAVCADAQDFIRAMLAQKESVAAKDRSPWLERCNDWKTRYPINDGAPFPKSGVISHYHLTKVLADEIPEDTLIVTGSSGLAVEIFYTGFANKPGQRIFLTSGLGAMGYGLPAMVGAGLASNAKSYVGVEGDGSLMMNIQELQTIRMLDLPLKLFLFDNGGYASIRNTQRNYFDGRYVGTGPEGRLGLPDFVSLAQANGIEAMRIEDAADLVAGVREALARRGPLIVDVRVQNNEALWPKSAALPQPDGSIRSMPLEDMSPLLPRAEFGANMIVPLDPASENLPERLIEQSKNAAKP</sequence>
<dbReference type="GO" id="GO:0030976">
    <property type="term" value="F:thiamine pyrophosphate binding"/>
    <property type="evidence" value="ECO:0007669"/>
    <property type="project" value="InterPro"/>
</dbReference>
<reference evidence="15 16" key="1">
    <citation type="submission" date="2017-02" db="EMBL/GenBank/DDBJ databases">
        <title>The new phylogeny of genus Mycobacterium.</title>
        <authorList>
            <person name="Tortoli E."/>
            <person name="Trovato A."/>
            <person name="Cirillo D.M."/>
        </authorList>
    </citation>
    <scope>NUCLEOTIDE SEQUENCE [LARGE SCALE GENOMIC DNA]</scope>
    <source>
        <strain evidence="15 16">DSM 45057</strain>
    </source>
</reference>
<evidence type="ECO:0000259" key="13">
    <source>
        <dbReference type="Pfam" id="PF02775"/>
    </source>
</evidence>
<evidence type="ECO:0000313" key="15">
    <source>
        <dbReference type="EMBL" id="ORA15462.1"/>
    </source>
</evidence>
<evidence type="ECO:0000256" key="7">
    <source>
        <dbReference type="ARBA" id="ARBA00022827"/>
    </source>
</evidence>
<keyword evidence="16" id="KW-1185">Reference proteome</keyword>
<keyword evidence="7" id="KW-0274">FAD</keyword>
<name>A0A1W9ZHK1_MYCAN</name>
<dbReference type="EC" id="2.2.1.6" evidence="4"/>